<keyword evidence="3" id="KW-0547">Nucleotide-binding</keyword>
<sequence length="234" mass="25187">MLELRDVAVDYGDVRALWGASLTVEKGAIVALVGANGAGKSTTLKAISRIIPLSGGSIHFEGEPIHTLASHQVVARGVVQVPEGRRLFPKMTVLENLMVGSHLPAARQKRAEALERVYAFFPKLKERAHQLAGTLSGGEQQMVAIGRGLMAQPKVLMLDEPSLGLAPIVVKEVFAIVRRLRDEGITVLLVEQNTAQSLAIADRGYVMENGRITLSGTGQQLLENEHVKKAYLGA</sequence>
<accession>A0ABS4JRH5</accession>
<keyword evidence="2" id="KW-0813">Transport</keyword>
<keyword evidence="4 7" id="KW-0067">ATP-binding</keyword>
<comment type="similarity">
    <text evidence="1">Belongs to the ABC transporter superfamily.</text>
</comment>
<dbReference type="Pfam" id="PF00005">
    <property type="entry name" value="ABC_tran"/>
    <property type="match status" value="1"/>
</dbReference>
<evidence type="ECO:0000313" key="7">
    <source>
        <dbReference type="EMBL" id="MBP2018134.1"/>
    </source>
</evidence>
<name>A0ABS4JRH5_9FIRM</name>
<feature type="domain" description="ABC transporter" evidence="6">
    <location>
        <begin position="2"/>
        <end position="234"/>
    </location>
</feature>
<keyword evidence="5" id="KW-0029">Amino-acid transport</keyword>
<organism evidence="7 8">
    <name type="scientific">Symbiobacterium terraclitae</name>
    <dbReference type="NCBI Taxonomy" id="557451"/>
    <lineage>
        <taxon>Bacteria</taxon>
        <taxon>Bacillati</taxon>
        <taxon>Bacillota</taxon>
        <taxon>Clostridia</taxon>
        <taxon>Eubacteriales</taxon>
        <taxon>Symbiobacteriaceae</taxon>
        <taxon>Symbiobacterium</taxon>
    </lineage>
</organism>
<dbReference type="InterPro" id="IPR052156">
    <property type="entry name" value="BCAA_Transport_ATP-bd_LivF"/>
</dbReference>
<proteinExistence type="inferred from homology"/>
<reference evidence="7 8" key="1">
    <citation type="submission" date="2021-03" db="EMBL/GenBank/DDBJ databases">
        <title>Genomic Encyclopedia of Type Strains, Phase IV (KMG-IV): sequencing the most valuable type-strain genomes for metagenomic binning, comparative biology and taxonomic classification.</title>
        <authorList>
            <person name="Goeker M."/>
        </authorList>
    </citation>
    <scope>NUCLEOTIDE SEQUENCE [LARGE SCALE GENOMIC DNA]</scope>
    <source>
        <strain evidence="7 8">DSM 27138</strain>
    </source>
</reference>
<dbReference type="Gene3D" id="3.40.50.300">
    <property type="entry name" value="P-loop containing nucleotide triphosphate hydrolases"/>
    <property type="match status" value="1"/>
</dbReference>
<dbReference type="Proteomes" id="UP001519289">
    <property type="component" value="Unassembled WGS sequence"/>
</dbReference>
<dbReference type="InterPro" id="IPR003439">
    <property type="entry name" value="ABC_transporter-like_ATP-bd"/>
</dbReference>
<dbReference type="RefSeq" id="WP_209466272.1">
    <property type="nucleotide sequence ID" value="NZ_JAGGLG010000010.1"/>
</dbReference>
<evidence type="ECO:0000256" key="5">
    <source>
        <dbReference type="ARBA" id="ARBA00022970"/>
    </source>
</evidence>
<dbReference type="InterPro" id="IPR030660">
    <property type="entry name" value="ABC_branched_ATPase_LivF/BraG"/>
</dbReference>
<dbReference type="PROSITE" id="PS00211">
    <property type="entry name" value="ABC_TRANSPORTER_1"/>
    <property type="match status" value="1"/>
</dbReference>
<comment type="caution">
    <text evidence="7">The sequence shown here is derived from an EMBL/GenBank/DDBJ whole genome shotgun (WGS) entry which is preliminary data.</text>
</comment>
<dbReference type="PIRSF" id="PIRSF039137">
    <property type="entry name" value="ABC_branched_ATPase"/>
    <property type="match status" value="1"/>
</dbReference>
<dbReference type="PANTHER" id="PTHR43820:SF4">
    <property type="entry name" value="HIGH-AFFINITY BRANCHED-CHAIN AMINO ACID TRANSPORT ATP-BINDING PROTEIN LIVF"/>
    <property type="match status" value="1"/>
</dbReference>
<dbReference type="EMBL" id="JAGGLG010000010">
    <property type="protein sequence ID" value="MBP2018134.1"/>
    <property type="molecule type" value="Genomic_DNA"/>
</dbReference>
<evidence type="ECO:0000256" key="4">
    <source>
        <dbReference type="ARBA" id="ARBA00022840"/>
    </source>
</evidence>
<protein>
    <submittedName>
        <fullName evidence="7">Branched-chain amino acid transport system ATP-binding protein</fullName>
    </submittedName>
</protein>
<dbReference type="InterPro" id="IPR027417">
    <property type="entry name" value="P-loop_NTPase"/>
</dbReference>
<evidence type="ECO:0000256" key="2">
    <source>
        <dbReference type="ARBA" id="ARBA00022448"/>
    </source>
</evidence>
<evidence type="ECO:0000313" key="8">
    <source>
        <dbReference type="Proteomes" id="UP001519289"/>
    </source>
</evidence>
<evidence type="ECO:0000256" key="3">
    <source>
        <dbReference type="ARBA" id="ARBA00022741"/>
    </source>
</evidence>
<dbReference type="InterPro" id="IPR017871">
    <property type="entry name" value="ABC_transporter-like_CS"/>
</dbReference>
<gene>
    <name evidence="7" type="ORF">J2Z79_001533</name>
</gene>
<dbReference type="CDD" id="cd03224">
    <property type="entry name" value="ABC_TM1139_LivF_branched"/>
    <property type="match status" value="1"/>
</dbReference>
<dbReference type="SMART" id="SM00382">
    <property type="entry name" value="AAA"/>
    <property type="match status" value="1"/>
</dbReference>
<dbReference type="PANTHER" id="PTHR43820">
    <property type="entry name" value="HIGH-AFFINITY BRANCHED-CHAIN AMINO ACID TRANSPORT ATP-BINDING PROTEIN LIVF"/>
    <property type="match status" value="1"/>
</dbReference>
<dbReference type="PROSITE" id="PS50893">
    <property type="entry name" value="ABC_TRANSPORTER_2"/>
    <property type="match status" value="1"/>
</dbReference>
<evidence type="ECO:0000256" key="1">
    <source>
        <dbReference type="ARBA" id="ARBA00005417"/>
    </source>
</evidence>
<keyword evidence="8" id="KW-1185">Reference proteome</keyword>
<dbReference type="SUPFAM" id="SSF52540">
    <property type="entry name" value="P-loop containing nucleoside triphosphate hydrolases"/>
    <property type="match status" value="1"/>
</dbReference>
<evidence type="ECO:0000259" key="6">
    <source>
        <dbReference type="PROSITE" id="PS50893"/>
    </source>
</evidence>
<dbReference type="InterPro" id="IPR003593">
    <property type="entry name" value="AAA+_ATPase"/>
</dbReference>
<dbReference type="GO" id="GO:0005524">
    <property type="term" value="F:ATP binding"/>
    <property type="evidence" value="ECO:0007669"/>
    <property type="project" value="UniProtKB-KW"/>
</dbReference>